<accession>A0A4Y8CTD1</accession>
<protein>
    <submittedName>
        <fullName evidence="1">Uncharacterized protein</fullName>
    </submittedName>
</protein>
<dbReference type="AlphaFoldDB" id="A0A4Y8CTD1"/>
<organism evidence="1 2">
    <name type="scientific">Botryotinia calthae</name>
    <dbReference type="NCBI Taxonomy" id="38488"/>
    <lineage>
        <taxon>Eukaryota</taxon>
        <taxon>Fungi</taxon>
        <taxon>Dikarya</taxon>
        <taxon>Ascomycota</taxon>
        <taxon>Pezizomycotina</taxon>
        <taxon>Leotiomycetes</taxon>
        <taxon>Helotiales</taxon>
        <taxon>Sclerotiniaceae</taxon>
        <taxon>Botryotinia</taxon>
    </lineage>
</organism>
<dbReference type="Proteomes" id="UP000297299">
    <property type="component" value="Unassembled WGS sequence"/>
</dbReference>
<reference evidence="1 2" key="1">
    <citation type="submission" date="2017-11" db="EMBL/GenBank/DDBJ databases">
        <title>Comparative genomics of Botrytis spp.</title>
        <authorList>
            <person name="Valero-Jimenez C.A."/>
            <person name="Tapia P."/>
            <person name="Veloso J."/>
            <person name="Silva-Moreno E."/>
            <person name="Staats M."/>
            <person name="Valdes J.H."/>
            <person name="Van Kan J.A.L."/>
        </authorList>
    </citation>
    <scope>NUCLEOTIDE SEQUENCE [LARGE SCALE GENOMIC DNA]</scope>
    <source>
        <strain evidence="1 2">MUCL2830</strain>
    </source>
</reference>
<name>A0A4Y8CTD1_9HELO</name>
<evidence type="ECO:0000313" key="2">
    <source>
        <dbReference type="Proteomes" id="UP000297299"/>
    </source>
</evidence>
<comment type="caution">
    <text evidence="1">The sequence shown here is derived from an EMBL/GenBank/DDBJ whole genome shotgun (WGS) entry which is preliminary data.</text>
</comment>
<keyword evidence="2" id="KW-1185">Reference proteome</keyword>
<dbReference type="EMBL" id="PHWZ01000326">
    <property type="protein sequence ID" value="TEY45829.1"/>
    <property type="molecule type" value="Genomic_DNA"/>
</dbReference>
<evidence type="ECO:0000313" key="1">
    <source>
        <dbReference type="EMBL" id="TEY45829.1"/>
    </source>
</evidence>
<gene>
    <name evidence="1" type="ORF">BOTCAL_0327g00090</name>
</gene>
<proteinExistence type="predicted"/>
<dbReference type="STRING" id="38488.A0A4Y8CTD1"/>
<sequence>MENNNRSPAGLHITWNPLDYSRNVAAGASPDKQAYDIGAAADYNACLFVGNNYDICEQAYDIGDAADFNDALLKRKNDKIDELASVASLNTPLRSALHAINSVPEAQVFLPIGFSAVDQNVPDEIFPA</sequence>